<dbReference type="Pfam" id="PF04072">
    <property type="entry name" value="LCM"/>
    <property type="match status" value="1"/>
</dbReference>
<keyword evidence="2 3" id="KW-0808">Transferase</keyword>
<dbReference type="SUPFAM" id="SSF53335">
    <property type="entry name" value="S-adenosyl-L-methionine-dependent methyltransferases"/>
    <property type="match status" value="1"/>
</dbReference>
<dbReference type="PANTHER" id="PTHR43619">
    <property type="entry name" value="S-ADENOSYL-L-METHIONINE-DEPENDENT METHYLTRANSFERASE YKTD-RELATED"/>
    <property type="match status" value="1"/>
</dbReference>
<keyword evidence="4" id="KW-1185">Reference proteome</keyword>
<dbReference type="EMBL" id="AZAC01000014">
    <property type="protein sequence ID" value="KIX13676.1"/>
    <property type="molecule type" value="Genomic_DNA"/>
</dbReference>
<evidence type="ECO:0000313" key="4">
    <source>
        <dbReference type="Proteomes" id="UP000032233"/>
    </source>
</evidence>
<dbReference type="AlphaFoldDB" id="A0A0D2JD60"/>
<evidence type="ECO:0000256" key="1">
    <source>
        <dbReference type="ARBA" id="ARBA00022603"/>
    </source>
</evidence>
<keyword evidence="1 3" id="KW-0489">Methyltransferase</keyword>
<dbReference type="Proteomes" id="UP000032233">
    <property type="component" value="Unassembled WGS sequence"/>
</dbReference>
<dbReference type="Gene3D" id="3.40.50.150">
    <property type="entry name" value="Vaccinia Virus protein VP39"/>
    <property type="match status" value="1"/>
</dbReference>
<dbReference type="OrthoDB" id="9800233at2"/>
<dbReference type="GO" id="GO:0008168">
    <property type="term" value="F:methyltransferase activity"/>
    <property type="evidence" value="ECO:0007669"/>
    <property type="project" value="UniProtKB-KW"/>
</dbReference>
<dbReference type="InterPro" id="IPR007213">
    <property type="entry name" value="Ppm1/Ppm2/Tcmp"/>
</dbReference>
<dbReference type="InParanoid" id="A0A0D2JD60"/>
<dbReference type="InterPro" id="IPR029063">
    <property type="entry name" value="SAM-dependent_MTases_sf"/>
</dbReference>
<evidence type="ECO:0000313" key="3">
    <source>
        <dbReference type="EMBL" id="KIX13676.1"/>
    </source>
</evidence>
<dbReference type="RefSeq" id="WP_052515090.1">
    <property type="nucleotide sequence ID" value="NZ_AZAC01000014.1"/>
</dbReference>
<dbReference type="PIRSF" id="PIRSF028177">
    <property type="entry name" value="Polyketide_synth_Omtfrase_TcmP"/>
    <property type="match status" value="1"/>
</dbReference>
<sequence length="278" mass="32461">MAKIDVSKLNSVAETLLLPLYSRARESGLKNGIMHDQKARMMVEQIDWRFEPLKKIKDYVHFCVILRAREIDRQVRAFLASHPEGTVVELGCGLDTRFERLDNGKTRFVLMDFPETFEIYERFFEPHPRKLIIKGSFLDLNWAQKVKAFGKGPILFISEGVLMYLYEQQVRNLFGYLNQNFAPTQIVFDSCTPMVKKNSSKHVMVKLTKAKFNWGIKDPKKIESWLPGLIQLNKWYYFDQPEPRLGWTKLLRFIPPIAKSNQISRFAFQGAEKYTKAA</sequence>
<accession>A0A0D2JD60</accession>
<dbReference type="GO" id="GO:0032259">
    <property type="term" value="P:methylation"/>
    <property type="evidence" value="ECO:0007669"/>
    <property type="project" value="UniProtKB-KW"/>
</dbReference>
<dbReference type="InterPro" id="IPR016874">
    <property type="entry name" value="TcmP-like"/>
</dbReference>
<reference evidence="3 4" key="1">
    <citation type="submission" date="2013-11" db="EMBL/GenBank/DDBJ databases">
        <title>Metagenomic analysis of a methanogenic consortium involved in long chain n-alkane degradation.</title>
        <authorList>
            <person name="Davidova I.A."/>
            <person name="Callaghan A.V."/>
            <person name="Wawrik B."/>
            <person name="Pruitt S."/>
            <person name="Marks C."/>
            <person name="Duncan K.E."/>
            <person name="Suflita J.M."/>
        </authorList>
    </citation>
    <scope>NUCLEOTIDE SEQUENCE [LARGE SCALE GENOMIC DNA]</scope>
    <source>
        <strain evidence="3 4">SPR</strain>
    </source>
</reference>
<proteinExistence type="predicted"/>
<comment type="caution">
    <text evidence="3">The sequence shown here is derived from an EMBL/GenBank/DDBJ whole genome shotgun (WGS) entry which is preliminary data.</text>
</comment>
<name>A0A0D2JD60_9BACT</name>
<evidence type="ECO:0000256" key="2">
    <source>
        <dbReference type="ARBA" id="ARBA00022679"/>
    </source>
</evidence>
<protein>
    <submittedName>
        <fullName evidence="3">Tetracenomycin polyketide synthesis O-methyltransferase TcmP</fullName>
    </submittedName>
</protein>
<organism evidence="3 4">
    <name type="scientific">Dethiosulfatarculus sandiegensis</name>
    <dbReference type="NCBI Taxonomy" id="1429043"/>
    <lineage>
        <taxon>Bacteria</taxon>
        <taxon>Pseudomonadati</taxon>
        <taxon>Thermodesulfobacteriota</taxon>
        <taxon>Desulfarculia</taxon>
        <taxon>Desulfarculales</taxon>
        <taxon>Desulfarculaceae</taxon>
        <taxon>Dethiosulfatarculus</taxon>
    </lineage>
</organism>
<gene>
    <name evidence="3" type="ORF">X474_11865</name>
</gene>
<dbReference type="STRING" id="1429043.X474_11865"/>
<dbReference type="PANTHER" id="PTHR43619:SF2">
    <property type="entry name" value="S-ADENOSYL-L-METHIONINE-DEPENDENT METHYLTRANSFERASES SUPERFAMILY PROTEIN"/>
    <property type="match status" value="1"/>
</dbReference>